<organism evidence="1 2">
    <name type="scientific">Meganyctiphanes norvegica</name>
    <name type="common">Northern krill</name>
    <name type="synonym">Thysanopoda norvegica</name>
    <dbReference type="NCBI Taxonomy" id="48144"/>
    <lineage>
        <taxon>Eukaryota</taxon>
        <taxon>Metazoa</taxon>
        <taxon>Ecdysozoa</taxon>
        <taxon>Arthropoda</taxon>
        <taxon>Crustacea</taxon>
        <taxon>Multicrustacea</taxon>
        <taxon>Malacostraca</taxon>
        <taxon>Eumalacostraca</taxon>
        <taxon>Eucarida</taxon>
        <taxon>Euphausiacea</taxon>
        <taxon>Euphausiidae</taxon>
        <taxon>Meganyctiphanes</taxon>
    </lineage>
</organism>
<comment type="caution">
    <text evidence="1">The sequence shown here is derived from an EMBL/GenBank/DDBJ whole genome shotgun (WGS) entry which is preliminary data.</text>
</comment>
<protein>
    <submittedName>
        <fullName evidence="1">Uncharacterized protein</fullName>
    </submittedName>
</protein>
<keyword evidence="2" id="KW-1185">Reference proteome</keyword>
<gene>
    <name evidence="1" type="ORF">MNOR_LOCUS22633</name>
</gene>
<sequence length="243" mass="26720">MYSQNTSYGGGQELTSTVDMDTVSQVGLRACSDFTSQGTGTSEHACHVAYKNVSPYHFPSPFRPSPQYCFTPICNDSIQVDPLPSETSTSRNSVCDSEVSYYTKFSSNGYNTSSNLNVQMNSKEFYNSSPDSGYSSYCSSPPQVKCLSRLSPEVPSLPVPTIVEQGSGCITNPQANDDQQYRHISHVNPPTLEQSKQKKNIKNVSGKLFGILQTKVERSNSSGKKSTIVVFRLKTKTVILRFS</sequence>
<dbReference type="AlphaFoldDB" id="A0AAV2REE3"/>
<evidence type="ECO:0000313" key="1">
    <source>
        <dbReference type="EMBL" id="CAL4121771.1"/>
    </source>
</evidence>
<dbReference type="EMBL" id="CAXKWB010019253">
    <property type="protein sequence ID" value="CAL4121771.1"/>
    <property type="molecule type" value="Genomic_DNA"/>
</dbReference>
<reference evidence="1 2" key="1">
    <citation type="submission" date="2024-05" db="EMBL/GenBank/DDBJ databases">
        <authorList>
            <person name="Wallberg A."/>
        </authorList>
    </citation>
    <scope>NUCLEOTIDE SEQUENCE [LARGE SCALE GENOMIC DNA]</scope>
</reference>
<name>A0AAV2REE3_MEGNR</name>
<accession>A0AAV2REE3</accession>
<proteinExistence type="predicted"/>
<evidence type="ECO:0000313" key="2">
    <source>
        <dbReference type="Proteomes" id="UP001497623"/>
    </source>
</evidence>
<dbReference type="Proteomes" id="UP001497623">
    <property type="component" value="Unassembled WGS sequence"/>
</dbReference>